<organism evidence="1 2">
    <name type="scientific">Solanum commersonii</name>
    <name type="common">Commerson's wild potato</name>
    <name type="synonym">Commerson's nightshade</name>
    <dbReference type="NCBI Taxonomy" id="4109"/>
    <lineage>
        <taxon>Eukaryota</taxon>
        <taxon>Viridiplantae</taxon>
        <taxon>Streptophyta</taxon>
        <taxon>Embryophyta</taxon>
        <taxon>Tracheophyta</taxon>
        <taxon>Spermatophyta</taxon>
        <taxon>Magnoliopsida</taxon>
        <taxon>eudicotyledons</taxon>
        <taxon>Gunneridae</taxon>
        <taxon>Pentapetalae</taxon>
        <taxon>asterids</taxon>
        <taxon>lamiids</taxon>
        <taxon>Solanales</taxon>
        <taxon>Solanaceae</taxon>
        <taxon>Solanoideae</taxon>
        <taxon>Solaneae</taxon>
        <taxon>Solanum</taxon>
    </lineage>
</organism>
<sequence length="156" mass="17926">GLATLRLPLSPQEARRDEIAHRELALGRLAISEMASESLTLRLQLYLTSNSWLVSLQSSYCYLTSSLLYSISAFLWSIISNRRRCLSFYLLNMQTSLLSRVNLGNYPLPPPPGFTLGFVNQLACWARRLGDDVVVRLLDKQKRCRKSRCFYLKQKH</sequence>
<protein>
    <submittedName>
        <fullName evidence="1">Uncharacterized protein</fullName>
    </submittedName>
</protein>
<feature type="non-terminal residue" evidence="1">
    <location>
        <position position="156"/>
    </location>
</feature>
<proteinExistence type="predicted"/>
<dbReference type="EMBL" id="JACXVP010000007">
    <property type="protein sequence ID" value="KAG5595019.1"/>
    <property type="molecule type" value="Genomic_DNA"/>
</dbReference>
<evidence type="ECO:0000313" key="2">
    <source>
        <dbReference type="Proteomes" id="UP000824120"/>
    </source>
</evidence>
<dbReference type="Proteomes" id="UP000824120">
    <property type="component" value="Chromosome 7"/>
</dbReference>
<comment type="caution">
    <text evidence="1">The sequence shown here is derived from an EMBL/GenBank/DDBJ whole genome shotgun (WGS) entry which is preliminary data.</text>
</comment>
<accession>A0A9J5Y314</accession>
<evidence type="ECO:0000313" key="1">
    <source>
        <dbReference type="EMBL" id="KAG5595019.1"/>
    </source>
</evidence>
<reference evidence="1 2" key="1">
    <citation type="submission" date="2020-09" db="EMBL/GenBank/DDBJ databases">
        <title>De no assembly of potato wild relative species, Solanum commersonii.</title>
        <authorList>
            <person name="Cho K."/>
        </authorList>
    </citation>
    <scope>NUCLEOTIDE SEQUENCE [LARGE SCALE GENOMIC DNA]</scope>
    <source>
        <strain evidence="1">LZ3.2</strain>
        <tissue evidence="1">Leaf</tissue>
    </source>
</reference>
<keyword evidence="2" id="KW-1185">Reference proteome</keyword>
<name>A0A9J5Y314_SOLCO</name>
<dbReference type="AlphaFoldDB" id="A0A9J5Y314"/>
<gene>
    <name evidence="1" type="ORF">H5410_036251</name>
</gene>